<proteinExistence type="predicted"/>
<protein>
    <submittedName>
        <fullName evidence="1">Uncharacterized protein</fullName>
    </submittedName>
</protein>
<dbReference type="KEGG" id="tsy:THSYN_28380"/>
<keyword evidence="2" id="KW-1185">Reference proteome</keyword>
<evidence type="ECO:0000313" key="2">
    <source>
        <dbReference type="Proteomes" id="UP000232638"/>
    </source>
</evidence>
<sequence>MKTESELKLAGVRALIAALGPVDAERFIAAMHREPFDYTRWRGDQWQDATVAGLAEQARALRARVATPD</sequence>
<dbReference type="AlphaFoldDB" id="A0A2K8UFZ2"/>
<dbReference type="Proteomes" id="UP000232638">
    <property type="component" value="Chromosome"/>
</dbReference>
<name>A0A2K8UFZ2_9GAMM</name>
<reference evidence="1 2" key="1">
    <citation type="submission" date="2017-03" db="EMBL/GenBank/DDBJ databases">
        <title>Complete genome sequence of Candidatus 'Thiodictyon syntrophicum' sp. nov. strain Cad16T, a photolithoautotroph purple sulfur bacterium isolated from an alpine meromictic lake.</title>
        <authorList>
            <person name="Luedin S.M."/>
            <person name="Pothier J.F."/>
            <person name="Danza F."/>
            <person name="Storelli N."/>
            <person name="Wittwer M."/>
            <person name="Tonolla M."/>
        </authorList>
    </citation>
    <scope>NUCLEOTIDE SEQUENCE [LARGE SCALE GENOMIC DNA]</scope>
    <source>
        <strain evidence="1 2">Cad16T</strain>
    </source>
</reference>
<dbReference type="RefSeq" id="WP_100922121.1">
    <property type="nucleotide sequence ID" value="NZ_CP020370.1"/>
</dbReference>
<organism evidence="1 2">
    <name type="scientific">Candidatus Thiodictyon syntrophicum</name>
    <dbReference type="NCBI Taxonomy" id="1166950"/>
    <lineage>
        <taxon>Bacteria</taxon>
        <taxon>Pseudomonadati</taxon>
        <taxon>Pseudomonadota</taxon>
        <taxon>Gammaproteobacteria</taxon>
        <taxon>Chromatiales</taxon>
        <taxon>Chromatiaceae</taxon>
        <taxon>Thiodictyon</taxon>
    </lineage>
</organism>
<accession>A0A2K8UFZ2</accession>
<evidence type="ECO:0000313" key="1">
    <source>
        <dbReference type="EMBL" id="AUB84468.1"/>
    </source>
</evidence>
<dbReference type="EMBL" id="CP020370">
    <property type="protein sequence ID" value="AUB84468.1"/>
    <property type="molecule type" value="Genomic_DNA"/>
</dbReference>
<gene>
    <name evidence="1" type="ORF">THSYN_28380</name>
</gene>
<dbReference type="OrthoDB" id="361711at2"/>